<dbReference type="Pfam" id="PF02671">
    <property type="entry name" value="PAH"/>
    <property type="match status" value="1"/>
</dbReference>
<sequence>MAATPISGAGAEYLKLVRDTFPPGKFMDFCAIFYSRMIKRISLRGLALRMQVLLQGHKELRLGLNHTYLLQGYELNIEDEEKLPRTVAEAEALLQKIKDRLEESRYGRFSRALEQFATFPKPPIIRIFRLFSLSLMAHDDLFEEFTKFLPPDMLAIRDDVPSFPERVRTTGGGGDGSDSTCGISEYVELLRDTLPHGKFKDFCAVLESYRDHRLSSRGLLLRVQVLLQGHKELRLGLNANLPQGYEVDVEDKEKLPRTLAEAQALLQKIKDRFPESRYTSFSRNLEQLGTFPKPPIIGIFRLFSWNLTEHDDLFEEFTKFLPPDTLAIRDDVPSFPERVRTTRGGGAGPREIMSAMNKRDNFQSHVVDASDSSDGSSG</sequence>
<keyword evidence="3 4" id="KW-0539">Nucleus</keyword>
<evidence type="ECO:0000256" key="1">
    <source>
        <dbReference type="ARBA" id="ARBA00004123"/>
    </source>
</evidence>
<evidence type="ECO:0000313" key="7">
    <source>
        <dbReference type="RefSeq" id="XP_020097109.1"/>
    </source>
</evidence>
<comment type="subcellular location">
    <subcellularLocation>
        <location evidence="1 4">Nucleus</location>
    </subcellularLocation>
</comment>
<dbReference type="PANTHER" id="PTHR12346:SF0">
    <property type="entry name" value="SIN3A, ISOFORM G"/>
    <property type="match status" value="1"/>
</dbReference>
<dbReference type="GO" id="GO:0000122">
    <property type="term" value="P:negative regulation of transcription by RNA polymerase II"/>
    <property type="evidence" value="ECO:0007669"/>
    <property type="project" value="TreeGrafter"/>
</dbReference>
<dbReference type="PROSITE" id="PS51477">
    <property type="entry name" value="PAH"/>
    <property type="match status" value="2"/>
</dbReference>
<dbReference type="Proteomes" id="UP000515123">
    <property type="component" value="Linkage group 10"/>
</dbReference>
<proteinExistence type="predicted"/>
<organism evidence="7">
    <name type="scientific">Ananas comosus</name>
    <name type="common">Pineapple</name>
    <name type="synonym">Ananas ananas</name>
    <dbReference type="NCBI Taxonomy" id="4615"/>
    <lineage>
        <taxon>Eukaryota</taxon>
        <taxon>Viridiplantae</taxon>
        <taxon>Streptophyta</taxon>
        <taxon>Embryophyta</taxon>
        <taxon>Tracheophyta</taxon>
        <taxon>Spermatophyta</taxon>
        <taxon>Magnoliopsida</taxon>
        <taxon>Liliopsida</taxon>
        <taxon>Poales</taxon>
        <taxon>Bromeliaceae</taxon>
        <taxon>Bromelioideae</taxon>
        <taxon>Ananas</taxon>
    </lineage>
</organism>
<accession>A0A6P5FMD1</accession>
<dbReference type="SUPFAM" id="SSF47762">
    <property type="entry name" value="PAH2 domain"/>
    <property type="match status" value="1"/>
</dbReference>
<gene>
    <name evidence="7" type="primary">LOC109716190</name>
    <name evidence="6" type="synonym">LOC109705971</name>
</gene>
<evidence type="ECO:0000256" key="2">
    <source>
        <dbReference type="ARBA" id="ARBA00022491"/>
    </source>
</evidence>
<dbReference type="RefSeq" id="XP_020082376.1">
    <property type="nucleotide sequence ID" value="XM_020226787.1"/>
</dbReference>
<dbReference type="InterPro" id="IPR036600">
    <property type="entry name" value="PAH_sf"/>
</dbReference>
<reference evidence="6 7" key="2">
    <citation type="submission" date="2025-04" db="UniProtKB">
        <authorList>
            <consortium name="RefSeq"/>
        </authorList>
    </citation>
    <scope>IDENTIFICATION</scope>
    <source>
        <tissue evidence="6 7">Leaf</tissue>
    </source>
</reference>
<dbReference type="InterPro" id="IPR003822">
    <property type="entry name" value="PAH"/>
</dbReference>
<dbReference type="GO" id="GO:0000785">
    <property type="term" value="C:chromatin"/>
    <property type="evidence" value="ECO:0007669"/>
    <property type="project" value="TreeGrafter"/>
</dbReference>
<keyword evidence="2" id="KW-0678">Repressor</keyword>
<dbReference type="InterPro" id="IPR039774">
    <property type="entry name" value="Sin3-like"/>
</dbReference>
<evidence type="ECO:0000256" key="4">
    <source>
        <dbReference type="PROSITE-ProRule" id="PRU00810"/>
    </source>
</evidence>
<evidence type="ECO:0000256" key="3">
    <source>
        <dbReference type="ARBA" id="ARBA00023242"/>
    </source>
</evidence>
<protein>
    <submittedName>
        <fullName evidence="6 7">Paired amphipathic helix protein Sin3-like 2</fullName>
    </submittedName>
</protein>
<name>A0A6P5FMD1_ANACO</name>
<dbReference type="PANTHER" id="PTHR12346">
    <property type="entry name" value="SIN3B-RELATED"/>
    <property type="match status" value="1"/>
</dbReference>
<reference evidence="5" key="1">
    <citation type="journal article" date="2015" name="Nat. Genet.">
        <title>The pineapple genome and the evolution of CAM photosynthesis.</title>
        <authorList>
            <person name="Ming R."/>
            <person name="VanBuren R."/>
            <person name="Wai C.M."/>
            <person name="Tang H."/>
            <person name="Schatz M.C."/>
            <person name="Bowers J.E."/>
            <person name="Lyons E."/>
            <person name="Wang M.L."/>
            <person name="Chen J."/>
            <person name="Biggers E."/>
            <person name="Zhang J."/>
            <person name="Huang L."/>
            <person name="Zhang L."/>
            <person name="Miao W."/>
            <person name="Zhang J."/>
            <person name="Ye Z."/>
            <person name="Miao C."/>
            <person name="Lin Z."/>
            <person name="Wang H."/>
            <person name="Zhou H."/>
            <person name="Yim W.C."/>
            <person name="Priest H.D."/>
            <person name="Zheng C."/>
            <person name="Woodhouse M."/>
            <person name="Edger P.P."/>
            <person name="Guyot R."/>
            <person name="Guo H.B."/>
            <person name="Guo H."/>
            <person name="Zheng G."/>
            <person name="Singh R."/>
            <person name="Sharma A."/>
            <person name="Min X."/>
            <person name="Zheng Y."/>
            <person name="Lee H."/>
            <person name="Gurtowski J."/>
            <person name="Sedlazeck F.J."/>
            <person name="Harkess A."/>
            <person name="McKain M.R."/>
            <person name="Liao Z."/>
            <person name="Fang J."/>
            <person name="Liu J."/>
            <person name="Zhang X."/>
            <person name="Zhang Q."/>
            <person name="Hu W."/>
            <person name="Qin Y."/>
            <person name="Wang K."/>
            <person name="Chen L.Y."/>
            <person name="Shirley N."/>
            <person name="Lin Y.R."/>
            <person name="Liu L.Y."/>
            <person name="Hernandez A.G."/>
            <person name="Wright C.L."/>
            <person name="Bulone V."/>
            <person name="Tuskan G.A."/>
            <person name="Heath K."/>
            <person name="Zee F."/>
            <person name="Moore P.H."/>
            <person name="Sunkar R."/>
            <person name="Leebens-Mack J.H."/>
            <person name="Mockler T."/>
            <person name="Bennetzen J.L."/>
            <person name="Freeling M."/>
            <person name="Sankoff D."/>
            <person name="Paterson A.H."/>
            <person name="Zhu X."/>
            <person name="Yang X."/>
            <person name="Smith J.A."/>
            <person name="Cushman J.C."/>
            <person name="Paull R.E."/>
            <person name="Yu Q."/>
        </authorList>
    </citation>
    <scope>NUCLEOTIDE SEQUENCE [LARGE SCALE GENOMIC DNA]</scope>
    <source>
        <strain evidence="5">cv. F153</strain>
    </source>
</reference>
<keyword evidence="5" id="KW-1185">Reference proteome</keyword>
<dbReference type="AlphaFoldDB" id="A0A6P5FMD1"/>
<evidence type="ECO:0000313" key="6">
    <source>
        <dbReference type="RefSeq" id="XP_020082376.1"/>
    </source>
</evidence>
<dbReference type="RefSeq" id="XP_020097109.1">
    <property type="nucleotide sequence ID" value="XM_020241520.1"/>
</dbReference>
<dbReference type="GeneID" id="109716190"/>
<dbReference type="GO" id="GO:0003714">
    <property type="term" value="F:transcription corepressor activity"/>
    <property type="evidence" value="ECO:0007669"/>
    <property type="project" value="InterPro"/>
</dbReference>
<dbReference type="GO" id="GO:0000118">
    <property type="term" value="C:histone deacetylase complex"/>
    <property type="evidence" value="ECO:0007669"/>
    <property type="project" value="TreeGrafter"/>
</dbReference>
<evidence type="ECO:0000313" key="5">
    <source>
        <dbReference type="Proteomes" id="UP000515123"/>
    </source>
</evidence>
<dbReference type="GeneID" id="109705971"/>